<reference evidence="2 3" key="1">
    <citation type="submission" date="2019-07" db="EMBL/GenBank/DDBJ databases">
        <title>Genome assembly of Bacillus simplex strain GGC-P6A.</title>
        <authorList>
            <person name="Jennings M.E."/>
            <person name="Barton H.A."/>
        </authorList>
    </citation>
    <scope>NUCLEOTIDE SEQUENCE [LARGE SCALE GENOMIC DNA]</scope>
    <source>
        <strain evidence="2 3">GGC-P6A</strain>
    </source>
</reference>
<evidence type="ECO:0000259" key="1">
    <source>
        <dbReference type="Pfam" id="PF00144"/>
    </source>
</evidence>
<dbReference type="InterPro" id="IPR001466">
    <property type="entry name" value="Beta-lactam-related"/>
</dbReference>
<dbReference type="Proteomes" id="UP000317770">
    <property type="component" value="Unassembled WGS sequence"/>
</dbReference>
<protein>
    <submittedName>
        <fullName evidence="2">Serine hydrolase</fullName>
    </submittedName>
</protein>
<evidence type="ECO:0000313" key="2">
    <source>
        <dbReference type="EMBL" id="TVX84318.1"/>
    </source>
</evidence>
<dbReference type="SUPFAM" id="SSF56601">
    <property type="entry name" value="beta-lactamase/transpeptidase-like"/>
    <property type="match status" value="1"/>
</dbReference>
<dbReference type="Pfam" id="PF00144">
    <property type="entry name" value="Beta-lactamase"/>
    <property type="match status" value="1"/>
</dbReference>
<accession>A0A8B5Y5E6</accession>
<name>A0A8B5Y5E6_9BACI</name>
<dbReference type="EMBL" id="VNKI01000001">
    <property type="protein sequence ID" value="TVX84318.1"/>
    <property type="molecule type" value="Genomic_DNA"/>
</dbReference>
<proteinExistence type="predicted"/>
<dbReference type="AlphaFoldDB" id="A0A8B5Y5E6"/>
<dbReference type="Gene3D" id="3.40.710.10">
    <property type="entry name" value="DD-peptidase/beta-lactamase superfamily"/>
    <property type="match status" value="1"/>
</dbReference>
<dbReference type="InterPro" id="IPR012338">
    <property type="entry name" value="Beta-lactam/transpept-like"/>
</dbReference>
<evidence type="ECO:0000313" key="3">
    <source>
        <dbReference type="Proteomes" id="UP000317770"/>
    </source>
</evidence>
<gene>
    <name evidence="2" type="ORF">FQP34_02825</name>
</gene>
<comment type="caution">
    <text evidence="2">The sequence shown here is derived from an EMBL/GenBank/DDBJ whole genome shotgun (WGS) entry which is preliminary data.</text>
</comment>
<keyword evidence="2" id="KW-0378">Hydrolase</keyword>
<sequence length="89" mass="9711">MELHFKRLYIGVNLGVVSTKTQNINIQKLMEDYNVSGLSIAAINGGNIRSTECFGLLEAETDKSVESNSIFSACSISKFLTSILVNLPL</sequence>
<feature type="domain" description="Beta-lactamase-related" evidence="1">
    <location>
        <begin position="25"/>
        <end position="85"/>
    </location>
</feature>
<organism evidence="2 3">
    <name type="scientific">Peribacillus simplex</name>
    <dbReference type="NCBI Taxonomy" id="1478"/>
    <lineage>
        <taxon>Bacteria</taxon>
        <taxon>Bacillati</taxon>
        <taxon>Bacillota</taxon>
        <taxon>Bacilli</taxon>
        <taxon>Bacillales</taxon>
        <taxon>Bacillaceae</taxon>
        <taxon>Peribacillus</taxon>
    </lineage>
</organism>
<dbReference type="GO" id="GO:0016787">
    <property type="term" value="F:hydrolase activity"/>
    <property type="evidence" value="ECO:0007669"/>
    <property type="project" value="UniProtKB-KW"/>
</dbReference>